<dbReference type="EMBL" id="DSFH01000055">
    <property type="protein sequence ID" value="HEW64241.1"/>
    <property type="molecule type" value="Genomic_DNA"/>
</dbReference>
<dbReference type="InterPro" id="IPR006286">
    <property type="entry name" value="C56_PfpI-like"/>
</dbReference>
<dbReference type="NCBIfam" id="TIGR01382">
    <property type="entry name" value="PfpI"/>
    <property type="match status" value="1"/>
</dbReference>
<organism evidence="5 6">
    <name type="scientific">Fervidicoccus fontis</name>
    <dbReference type="NCBI Taxonomy" id="683846"/>
    <lineage>
        <taxon>Archaea</taxon>
        <taxon>Thermoproteota</taxon>
        <taxon>Thermoprotei</taxon>
        <taxon>Fervidicoccales</taxon>
        <taxon>Fervidicoccaceae</taxon>
        <taxon>Fervidicoccus</taxon>
    </lineage>
</organism>
<dbReference type="GO" id="GO:0016740">
    <property type="term" value="F:transferase activity"/>
    <property type="evidence" value="ECO:0007669"/>
    <property type="project" value="UniProtKB-KW"/>
</dbReference>
<keyword evidence="3" id="KW-0315">Glutamine amidotransferase</keyword>
<proteinExistence type="inferred from homology"/>
<dbReference type="Proteomes" id="UP000886076">
    <property type="component" value="Unassembled WGS sequence"/>
</dbReference>
<reference evidence="5 6" key="1">
    <citation type="submission" date="2018-01" db="EMBL/GenBank/DDBJ databases">
        <title>Metagenomic assembled genomes from two thermal pools in the Uzon Caldera, Kamchatka, Russia.</title>
        <authorList>
            <person name="Wilkins L."/>
            <person name="Ettinger C."/>
        </authorList>
    </citation>
    <scope>NUCLEOTIDE SEQUENCE [LARGE SCALE GENOMIC DNA]</scope>
    <source>
        <strain evidence="5">ZAV-06</strain>
    </source>
</reference>
<dbReference type="AlphaFoldDB" id="A0A2J6N2D0"/>
<protein>
    <submittedName>
        <fullName evidence="5">Peptidase</fullName>
    </submittedName>
    <submittedName>
        <fullName evidence="3">Type 1 glutamine amidotransferase</fullName>
    </submittedName>
</protein>
<dbReference type="EMBL" id="JADEZV010000001">
    <property type="protein sequence ID" value="MBE9390973.1"/>
    <property type="molecule type" value="Genomic_DNA"/>
</dbReference>
<dbReference type="RefSeq" id="WP_193803489.1">
    <property type="nucleotide sequence ID" value="NZ_DSFH01000055.1"/>
</dbReference>
<dbReference type="SUPFAM" id="SSF52317">
    <property type="entry name" value="Class I glutamine amidotransferase-like"/>
    <property type="match status" value="1"/>
</dbReference>
<dbReference type="Proteomes" id="UP000652307">
    <property type="component" value="Unassembled WGS sequence"/>
</dbReference>
<feature type="domain" description="DJ-1/PfpI" evidence="2">
    <location>
        <begin position="3"/>
        <end position="166"/>
    </location>
</feature>
<evidence type="ECO:0000313" key="5">
    <source>
        <dbReference type="EMBL" id="PMB75376.1"/>
    </source>
</evidence>
<gene>
    <name evidence="5" type="ORF">C0188_03440</name>
    <name evidence="3" type="ORF">ENO39_04210</name>
    <name evidence="4" type="ORF">IOK49_02620</name>
</gene>
<reference evidence="3" key="2">
    <citation type="journal article" date="2020" name="mSystems">
        <title>Genome- and Community-Level Interaction Insights into Carbon Utilization and Element Cycling Functions of Hydrothermarchaeota in Hydrothermal Sediment.</title>
        <authorList>
            <person name="Zhou Z."/>
            <person name="Liu Y."/>
            <person name="Xu W."/>
            <person name="Pan J."/>
            <person name="Luo Z.H."/>
            <person name="Li M."/>
        </authorList>
    </citation>
    <scope>NUCLEOTIDE SEQUENCE [LARGE SCALE GENOMIC DNA]</scope>
    <source>
        <strain evidence="3">SpSt-1261</strain>
    </source>
</reference>
<dbReference type="InterPro" id="IPR002818">
    <property type="entry name" value="DJ-1/PfpI"/>
</dbReference>
<reference evidence="4" key="3">
    <citation type="submission" date="2020-10" db="EMBL/GenBank/DDBJ databases">
        <title>Fervidococcus fontis strain 3639Fd - the first crenarchaeon capable of growth on lipids.</title>
        <authorList>
            <person name="Kochetkova T.V."/>
            <person name="Elcheninov A.G."/>
            <person name="Toschakov S.V."/>
            <person name="Kublanov I.V."/>
        </authorList>
    </citation>
    <scope>NUCLEOTIDE SEQUENCE</scope>
    <source>
        <strain evidence="4">3639Fd</strain>
    </source>
</reference>
<dbReference type="PANTHER" id="PTHR42733">
    <property type="entry name" value="DJ-1 PROTEIN"/>
    <property type="match status" value="1"/>
</dbReference>
<keyword evidence="4" id="KW-0808">Transferase</keyword>
<evidence type="ECO:0000313" key="4">
    <source>
        <dbReference type="EMBL" id="MBE9390973.1"/>
    </source>
</evidence>
<comment type="caution">
    <text evidence="5">The sequence shown here is derived from an EMBL/GenBank/DDBJ whole genome shotgun (WGS) entry which is preliminary data.</text>
</comment>
<dbReference type="Gene3D" id="3.40.50.880">
    <property type="match status" value="1"/>
</dbReference>
<evidence type="ECO:0000313" key="6">
    <source>
        <dbReference type="Proteomes" id="UP000237153"/>
    </source>
</evidence>
<dbReference type="Proteomes" id="UP000237153">
    <property type="component" value="Unassembled WGS sequence"/>
</dbReference>
<accession>A0A2J6N2D0</accession>
<dbReference type="PANTHER" id="PTHR42733:SF2">
    <property type="entry name" value="DJ-1_THIJ_PFPI FAMILY PROTEIN"/>
    <property type="match status" value="1"/>
</dbReference>
<dbReference type="Pfam" id="PF01965">
    <property type="entry name" value="DJ-1_PfpI"/>
    <property type="match status" value="1"/>
</dbReference>
<sequence>MKRKALILIGPEFEDIEALYPYYRLIEAGFDVTVAAPFSGEVEGKHGYRMNSKAIKDINPDDFDILVLPGGRGPERIRVSARDDAVRIVKSFYDSGKPIAAICHGPQLLLSAGIVKNIKLTSYPGIADDLKAGGAEWLNEKVVVHGNIITSRLPEDLPYWMEALLKALSNS</sequence>
<dbReference type="InterPro" id="IPR029062">
    <property type="entry name" value="Class_I_gatase-like"/>
</dbReference>
<comment type="similarity">
    <text evidence="1">Belongs to the peptidase C56 family.</text>
</comment>
<evidence type="ECO:0000259" key="2">
    <source>
        <dbReference type="Pfam" id="PF01965"/>
    </source>
</evidence>
<evidence type="ECO:0000256" key="1">
    <source>
        <dbReference type="ARBA" id="ARBA00008542"/>
    </source>
</evidence>
<name>A0A2J6N2D0_9CREN</name>
<dbReference type="PROSITE" id="PS51276">
    <property type="entry name" value="PEPTIDASE_C56_PFPI"/>
    <property type="match status" value="1"/>
</dbReference>
<dbReference type="EMBL" id="PNIM01000016">
    <property type="protein sequence ID" value="PMB75376.1"/>
    <property type="molecule type" value="Genomic_DNA"/>
</dbReference>
<evidence type="ECO:0000313" key="3">
    <source>
        <dbReference type="EMBL" id="HEW64241.1"/>
    </source>
</evidence>
<dbReference type="CDD" id="cd03134">
    <property type="entry name" value="GATase1_PfpI_like"/>
    <property type="match status" value="1"/>
</dbReference>